<keyword evidence="1" id="KW-0472">Membrane</keyword>
<keyword evidence="4" id="KW-1185">Reference proteome</keyword>
<sequence length="269" mass="30829">MKKVYIFLVVILIIALLYLYYQISYFKISKVSINTNKVSKGNDINILQISDYHNSRFINIEKLLYDIRQLSPDLIVLTGDIIDGKTNDFSNTLLFLKKIKDINDNVYFVRGNHEERNRRGVKFIDQIKDIGIKVLDYDKQIINIKGNKINLCGIGFKRKDNKVEEIFKNIDKDNFTILLSHSPSRVVENKNIKCDLAISGHTHGGQVRIPIIGAILSPDQGFFPKYDKGLYNIRGGKLYIDSGLGNSVKPLRTFNRVQVSYISIRGNKI</sequence>
<keyword evidence="1" id="KW-0812">Transmembrane</keyword>
<evidence type="ECO:0000313" key="3">
    <source>
        <dbReference type="EMBL" id="KNF07782.1"/>
    </source>
</evidence>
<reference evidence="4" key="1">
    <citation type="submission" date="2015-07" db="EMBL/GenBank/DDBJ databases">
        <title>Draft genome sequence of the purine-degrading Gottschalkia purinilyticum DSM 1384 (formerly Clostridium purinilyticum).</title>
        <authorList>
            <person name="Poehlein A."/>
            <person name="Schiel-Bengelsdorf B."/>
            <person name="Bengelsdorf F.R."/>
            <person name="Daniel R."/>
            <person name="Duerre P."/>
        </authorList>
    </citation>
    <scope>NUCLEOTIDE SEQUENCE [LARGE SCALE GENOMIC DNA]</scope>
    <source>
        <strain evidence="4">DSM 1384</strain>
    </source>
</reference>
<dbReference type="Pfam" id="PF00149">
    <property type="entry name" value="Metallophos"/>
    <property type="match status" value="1"/>
</dbReference>
<dbReference type="OrthoDB" id="9780884at2"/>
<keyword evidence="1" id="KW-1133">Transmembrane helix</keyword>
<dbReference type="InterPro" id="IPR051158">
    <property type="entry name" value="Metallophosphoesterase_sf"/>
</dbReference>
<feature type="transmembrane region" description="Helical" evidence="1">
    <location>
        <begin position="5"/>
        <end position="23"/>
    </location>
</feature>
<dbReference type="PANTHER" id="PTHR31302">
    <property type="entry name" value="TRANSMEMBRANE PROTEIN WITH METALLOPHOSPHOESTERASE DOMAIN-RELATED"/>
    <property type="match status" value="1"/>
</dbReference>
<protein>
    <recommendedName>
        <fullName evidence="2">Calcineurin-like phosphoesterase domain-containing protein</fullName>
    </recommendedName>
</protein>
<dbReference type="EMBL" id="LGSS01000012">
    <property type="protein sequence ID" value="KNF07782.1"/>
    <property type="molecule type" value="Genomic_DNA"/>
</dbReference>
<comment type="caution">
    <text evidence="3">The sequence shown here is derived from an EMBL/GenBank/DDBJ whole genome shotgun (WGS) entry which is preliminary data.</text>
</comment>
<dbReference type="PANTHER" id="PTHR31302:SF0">
    <property type="entry name" value="TRANSMEMBRANE PROTEIN WITH METALLOPHOSPHOESTERASE DOMAIN"/>
    <property type="match status" value="1"/>
</dbReference>
<gene>
    <name evidence="3" type="ORF">CLPU_12c00550</name>
</gene>
<dbReference type="InterPro" id="IPR004843">
    <property type="entry name" value="Calcineurin-like_PHP"/>
</dbReference>
<dbReference type="InterPro" id="IPR029052">
    <property type="entry name" value="Metallo-depent_PP-like"/>
</dbReference>
<dbReference type="SUPFAM" id="SSF56300">
    <property type="entry name" value="Metallo-dependent phosphatases"/>
    <property type="match status" value="1"/>
</dbReference>
<proteinExistence type="predicted"/>
<dbReference type="RefSeq" id="WP_050355908.1">
    <property type="nucleotide sequence ID" value="NZ_LGSS01000012.1"/>
</dbReference>
<dbReference type="GO" id="GO:0016787">
    <property type="term" value="F:hydrolase activity"/>
    <property type="evidence" value="ECO:0007669"/>
    <property type="project" value="InterPro"/>
</dbReference>
<dbReference type="STRING" id="1503.CLPU_12c00550"/>
<evidence type="ECO:0000256" key="1">
    <source>
        <dbReference type="SAM" id="Phobius"/>
    </source>
</evidence>
<feature type="domain" description="Calcineurin-like phosphoesterase" evidence="2">
    <location>
        <begin position="45"/>
        <end position="204"/>
    </location>
</feature>
<dbReference type="AlphaFoldDB" id="A0A0L0W8K8"/>
<dbReference type="Gene3D" id="3.60.21.10">
    <property type="match status" value="1"/>
</dbReference>
<organism evidence="3 4">
    <name type="scientific">Gottschalkia purinilytica</name>
    <name type="common">Clostridium purinilyticum</name>
    <dbReference type="NCBI Taxonomy" id="1503"/>
    <lineage>
        <taxon>Bacteria</taxon>
        <taxon>Bacillati</taxon>
        <taxon>Bacillota</taxon>
        <taxon>Tissierellia</taxon>
        <taxon>Tissierellales</taxon>
        <taxon>Gottschalkiaceae</taxon>
        <taxon>Gottschalkia</taxon>
    </lineage>
</organism>
<evidence type="ECO:0000313" key="4">
    <source>
        <dbReference type="Proteomes" id="UP000037267"/>
    </source>
</evidence>
<dbReference type="Proteomes" id="UP000037267">
    <property type="component" value="Unassembled WGS sequence"/>
</dbReference>
<name>A0A0L0W8K8_GOTPU</name>
<evidence type="ECO:0000259" key="2">
    <source>
        <dbReference type="Pfam" id="PF00149"/>
    </source>
</evidence>
<accession>A0A0L0W8K8</accession>